<dbReference type="Proteomes" id="UP000092460">
    <property type="component" value="Unassembled WGS sequence"/>
</dbReference>
<evidence type="ECO:0000313" key="3">
    <source>
        <dbReference type="Proteomes" id="UP000092460"/>
    </source>
</evidence>
<organism evidence="2 3">
    <name type="scientific">Glossina palpalis gambiensis</name>
    <dbReference type="NCBI Taxonomy" id="67801"/>
    <lineage>
        <taxon>Eukaryota</taxon>
        <taxon>Metazoa</taxon>
        <taxon>Ecdysozoa</taxon>
        <taxon>Arthropoda</taxon>
        <taxon>Hexapoda</taxon>
        <taxon>Insecta</taxon>
        <taxon>Pterygota</taxon>
        <taxon>Neoptera</taxon>
        <taxon>Endopterygota</taxon>
        <taxon>Diptera</taxon>
        <taxon>Brachycera</taxon>
        <taxon>Muscomorpha</taxon>
        <taxon>Hippoboscoidea</taxon>
        <taxon>Glossinidae</taxon>
        <taxon>Glossina</taxon>
    </lineage>
</organism>
<keyword evidence="1" id="KW-0472">Membrane</keyword>
<reference evidence="3" key="1">
    <citation type="submission" date="2015-01" db="EMBL/GenBank/DDBJ databases">
        <authorList>
            <person name="Aksoy S."/>
            <person name="Warren W."/>
            <person name="Wilson R.K."/>
        </authorList>
    </citation>
    <scope>NUCLEOTIDE SEQUENCE [LARGE SCALE GENOMIC DNA]</scope>
    <source>
        <strain evidence="3">IAEA</strain>
    </source>
</reference>
<sequence length="69" mass="7810">MLMATCQFDATIIAVVVTVVVLKLEYIHLMTDVKQIFSHLFRNEAVSLLQNVAGGNMMFQLKTHLMQLT</sequence>
<evidence type="ECO:0000313" key="2">
    <source>
        <dbReference type="EnsemblMetazoa" id="GPPI018193-PA"/>
    </source>
</evidence>
<name>A0A1B0B423_9MUSC</name>
<dbReference type="EMBL" id="JXJN01008146">
    <property type="status" value="NOT_ANNOTATED_CDS"/>
    <property type="molecule type" value="Genomic_DNA"/>
</dbReference>
<dbReference type="EnsemblMetazoa" id="GPPI018193-RA">
    <property type="protein sequence ID" value="GPPI018193-PA"/>
    <property type="gene ID" value="GPPI018193"/>
</dbReference>
<feature type="transmembrane region" description="Helical" evidence="1">
    <location>
        <begin position="12"/>
        <end position="29"/>
    </location>
</feature>
<protein>
    <submittedName>
        <fullName evidence="2">Uncharacterized protein</fullName>
    </submittedName>
</protein>
<proteinExistence type="predicted"/>
<dbReference type="AlphaFoldDB" id="A0A1B0B423"/>
<dbReference type="EnsemblMetazoa" id="GPPI018194-RA">
    <property type="protein sequence ID" value="GPPI018194-PA"/>
    <property type="gene ID" value="GPPI018194"/>
</dbReference>
<keyword evidence="1" id="KW-0812">Transmembrane</keyword>
<reference evidence="2" key="2">
    <citation type="submission" date="2020-05" db="UniProtKB">
        <authorList>
            <consortium name="EnsemblMetazoa"/>
        </authorList>
    </citation>
    <scope>IDENTIFICATION</scope>
    <source>
        <strain evidence="2">IAEA</strain>
    </source>
</reference>
<accession>A0A1B0B423</accession>
<keyword evidence="1" id="KW-1133">Transmembrane helix</keyword>
<dbReference type="VEuPathDB" id="VectorBase:GPPI018194"/>
<keyword evidence="3" id="KW-1185">Reference proteome</keyword>
<dbReference type="VEuPathDB" id="VectorBase:GPPI018193"/>
<evidence type="ECO:0000256" key="1">
    <source>
        <dbReference type="SAM" id="Phobius"/>
    </source>
</evidence>